<dbReference type="EMBL" id="SZON01003707">
    <property type="protein sequence ID" value="TKI79034.1"/>
    <property type="molecule type" value="Genomic_DNA"/>
</dbReference>
<comment type="caution">
    <text evidence="2">The sequence shown here is derived from an EMBL/GenBank/DDBJ whole genome shotgun (WGS) entry which is preliminary data.</text>
</comment>
<evidence type="ECO:0000313" key="3">
    <source>
        <dbReference type="Proteomes" id="UP000305222"/>
    </source>
</evidence>
<gene>
    <name evidence="2" type="ORF">FC699_36490</name>
</gene>
<feature type="non-terminal residue" evidence="2">
    <location>
        <position position="81"/>
    </location>
</feature>
<feature type="transmembrane region" description="Helical" evidence="1">
    <location>
        <begin position="6"/>
        <end position="23"/>
    </location>
</feature>
<evidence type="ECO:0000256" key="1">
    <source>
        <dbReference type="SAM" id="Phobius"/>
    </source>
</evidence>
<sequence>KTHPEYVFTVQSIALIVYALVVWTQLPETAPAMTTPTQKLEGSSQKHFVRKHYAVFGLMVSTLPISFFYAQTETNYLIFVK</sequence>
<dbReference type="Proteomes" id="UP000305222">
    <property type="component" value="Unassembled WGS sequence"/>
</dbReference>
<accession>A0A4U2ZV68</accession>
<name>A0A4U2ZV68_9BACI</name>
<keyword evidence="1" id="KW-0472">Membrane</keyword>
<protein>
    <submittedName>
        <fullName evidence="2">MFS transporter</fullName>
    </submittedName>
</protein>
<keyword evidence="1" id="KW-1133">Transmembrane helix</keyword>
<dbReference type="AlphaFoldDB" id="A0A4U2ZV68"/>
<feature type="non-terminal residue" evidence="2">
    <location>
        <position position="1"/>
    </location>
</feature>
<proteinExistence type="predicted"/>
<evidence type="ECO:0000313" key="2">
    <source>
        <dbReference type="EMBL" id="TKI79034.1"/>
    </source>
</evidence>
<keyword evidence="1" id="KW-0812">Transmembrane</keyword>
<feature type="transmembrane region" description="Helical" evidence="1">
    <location>
        <begin position="53"/>
        <end position="71"/>
    </location>
</feature>
<reference evidence="2 3" key="1">
    <citation type="journal article" date="2019" name="Environ. Microbiol.">
        <title>An active ?-lactamase is a part of an orchestrated cell wall stress resistance network of Bacillus subtilis and related rhizosphere species.</title>
        <authorList>
            <person name="Bucher T."/>
            <person name="Keren-Paz A."/>
            <person name="Hausser J."/>
            <person name="Olender T."/>
            <person name="Cytryn E."/>
            <person name="Kolodkin-Gal I."/>
        </authorList>
    </citation>
    <scope>NUCLEOTIDE SEQUENCE [LARGE SCALE GENOMIC DNA]</scope>
    <source>
        <strain evidence="2 3">I5</strain>
    </source>
</reference>
<organism evidence="2 3">
    <name type="scientific">Bacillus wiedmannii</name>
    <dbReference type="NCBI Taxonomy" id="1890302"/>
    <lineage>
        <taxon>Bacteria</taxon>
        <taxon>Bacillati</taxon>
        <taxon>Bacillota</taxon>
        <taxon>Bacilli</taxon>
        <taxon>Bacillales</taxon>
        <taxon>Bacillaceae</taxon>
        <taxon>Bacillus</taxon>
        <taxon>Bacillus cereus group</taxon>
    </lineage>
</organism>